<keyword evidence="2" id="KW-1185">Reference proteome</keyword>
<dbReference type="EMBL" id="JAMKFB020000008">
    <property type="protein sequence ID" value="KAL0185918.1"/>
    <property type="molecule type" value="Genomic_DNA"/>
</dbReference>
<evidence type="ECO:0000313" key="1">
    <source>
        <dbReference type="EMBL" id="KAL0185918.1"/>
    </source>
</evidence>
<reference evidence="1 2" key="1">
    <citation type="submission" date="2024-05" db="EMBL/GenBank/DDBJ databases">
        <title>Genome sequencing and assembly of Indian major carp, Cirrhinus mrigala (Hamilton, 1822).</title>
        <authorList>
            <person name="Mohindra V."/>
            <person name="Chowdhury L.M."/>
            <person name="Lal K."/>
            <person name="Jena J.K."/>
        </authorList>
    </citation>
    <scope>NUCLEOTIDE SEQUENCE [LARGE SCALE GENOMIC DNA]</scope>
    <source>
        <strain evidence="1">CM1030</strain>
        <tissue evidence="1">Blood</tissue>
    </source>
</reference>
<dbReference type="AlphaFoldDB" id="A0ABD0QI56"/>
<comment type="caution">
    <text evidence="1">The sequence shown here is derived from an EMBL/GenBank/DDBJ whole genome shotgun (WGS) entry which is preliminary data.</text>
</comment>
<feature type="non-terminal residue" evidence="1">
    <location>
        <position position="59"/>
    </location>
</feature>
<accession>A0ABD0QI56</accession>
<sequence>MFKQASTKPHVLGCMDFVPTNCHLNLMQVSCPKNTSSSSRAFSIRFGRKNSFFGLDPDQ</sequence>
<name>A0ABD0QI56_CIRMR</name>
<evidence type="ECO:0000313" key="2">
    <source>
        <dbReference type="Proteomes" id="UP001529510"/>
    </source>
</evidence>
<protein>
    <submittedName>
        <fullName evidence="1">Uncharacterized protein</fullName>
    </submittedName>
</protein>
<dbReference type="Proteomes" id="UP001529510">
    <property type="component" value="Unassembled WGS sequence"/>
</dbReference>
<proteinExistence type="predicted"/>
<organism evidence="1 2">
    <name type="scientific">Cirrhinus mrigala</name>
    <name type="common">Mrigala</name>
    <dbReference type="NCBI Taxonomy" id="683832"/>
    <lineage>
        <taxon>Eukaryota</taxon>
        <taxon>Metazoa</taxon>
        <taxon>Chordata</taxon>
        <taxon>Craniata</taxon>
        <taxon>Vertebrata</taxon>
        <taxon>Euteleostomi</taxon>
        <taxon>Actinopterygii</taxon>
        <taxon>Neopterygii</taxon>
        <taxon>Teleostei</taxon>
        <taxon>Ostariophysi</taxon>
        <taxon>Cypriniformes</taxon>
        <taxon>Cyprinidae</taxon>
        <taxon>Labeoninae</taxon>
        <taxon>Labeonini</taxon>
        <taxon>Cirrhinus</taxon>
    </lineage>
</organism>
<gene>
    <name evidence="1" type="ORF">M9458_017588</name>
</gene>